<evidence type="ECO:0000256" key="3">
    <source>
        <dbReference type="ARBA" id="ARBA00022840"/>
    </source>
</evidence>
<proteinExistence type="predicted"/>
<reference evidence="7" key="1">
    <citation type="submission" date="2016-06" db="EMBL/GenBank/DDBJ databases">
        <authorList>
            <person name="Varghese N."/>
            <person name="Submissions Spin"/>
        </authorList>
    </citation>
    <scope>NUCLEOTIDE SEQUENCE [LARGE SCALE GENOMIC DNA]</scope>
    <source>
        <strain evidence="7">DSM 45647</strain>
    </source>
</reference>
<dbReference type="SUPFAM" id="SSF56059">
    <property type="entry name" value="Glutathione synthetase ATP-binding domain-like"/>
    <property type="match status" value="1"/>
</dbReference>
<evidence type="ECO:0000256" key="4">
    <source>
        <dbReference type="PROSITE-ProRule" id="PRU00409"/>
    </source>
</evidence>
<dbReference type="AlphaFoldDB" id="A0A1C5JP70"/>
<evidence type="ECO:0000256" key="1">
    <source>
        <dbReference type="ARBA" id="ARBA00022598"/>
    </source>
</evidence>
<dbReference type="Proteomes" id="UP000199360">
    <property type="component" value="Unassembled WGS sequence"/>
</dbReference>
<protein>
    <submittedName>
        <fullName evidence="6">ATP-grasp domain-containing protein</fullName>
    </submittedName>
</protein>
<sequence>MATKRRLLVLSARPGVQRFCARAGIDVTVVYDDRSAGSLDGAVPPGEQRLYVERFNDAELVRSALARAGAERFDGVCTTHEKGVVLASLLAAELAVHRPLSTTTAVACRDKHHQKSLLHGLVDTARSTLVPDIRRWDGDVPADLVPGVLKPVLGAATRHTYRLDGPLDAAAARAAVLADPSWQAPRTFVVESFVDGVEHKVDGWVTGGRVRFFAVSRYLRPCLDIKDGALLASVALSPAAAPDLYARAGRMLDTVLPRLGLGDGVFHLEMFERADGTLVFGECAARVGGGVTVDVLQAMFGADLYAAAVLIALNERPAVPTGEAAYGAVGSTFLPSPVHDVPAPRELAALPGVLAGRYEVAGGKSVDVRKKTSARAGYAIVVGDDAEQVERRITDVVGWARRRVLRGDPR</sequence>
<keyword evidence="7" id="KW-1185">Reference proteome</keyword>
<name>A0A1C5JP70_9ACTN</name>
<dbReference type="OrthoDB" id="3342161at2"/>
<dbReference type="PANTHER" id="PTHR43585">
    <property type="entry name" value="FUMIPYRROLE BIOSYNTHESIS PROTEIN C"/>
    <property type="match status" value="1"/>
</dbReference>
<dbReference type="InterPro" id="IPR052032">
    <property type="entry name" value="ATP-dep_AA_Ligase"/>
</dbReference>
<dbReference type="Gene3D" id="3.30.470.20">
    <property type="entry name" value="ATP-grasp fold, B domain"/>
    <property type="match status" value="1"/>
</dbReference>
<gene>
    <name evidence="6" type="ORF">GA0070213_112177</name>
</gene>
<accession>A0A1C5JP70</accession>
<feature type="domain" description="ATP-grasp" evidence="5">
    <location>
        <begin position="114"/>
        <end position="313"/>
    </location>
</feature>
<dbReference type="GO" id="GO:0046872">
    <property type="term" value="F:metal ion binding"/>
    <property type="evidence" value="ECO:0007669"/>
    <property type="project" value="InterPro"/>
</dbReference>
<keyword evidence="2 4" id="KW-0547">Nucleotide-binding</keyword>
<keyword evidence="3 4" id="KW-0067">ATP-binding</keyword>
<dbReference type="Gene3D" id="3.40.50.20">
    <property type="match status" value="1"/>
</dbReference>
<dbReference type="STRING" id="745366.GA0070213_112177"/>
<dbReference type="GO" id="GO:0016874">
    <property type="term" value="F:ligase activity"/>
    <property type="evidence" value="ECO:0007669"/>
    <property type="project" value="UniProtKB-KW"/>
</dbReference>
<dbReference type="GO" id="GO:0005524">
    <property type="term" value="F:ATP binding"/>
    <property type="evidence" value="ECO:0007669"/>
    <property type="project" value="UniProtKB-UniRule"/>
</dbReference>
<evidence type="ECO:0000259" key="5">
    <source>
        <dbReference type="PROSITE" id="PS50975"/>
    </source>
</evidence>
<organism evidence="6 7">
    <name type="scientific">Micromonospora humi</name>
    <dbReference type="NCBI Taxonomy" id="745366"/>
    <lineage>
        <taxon>Bacteria</taxon>
        <taxon>Bacillati</taxon>
        <taxon>Actinomycetota</taxon>
        <taxon>Actinomycetes</taxon>
        <taxon>Micromonosporales</taxon>
        <taxon>Micromonosporaceae</taxon>
        <taxon>Micromonospora</taxon>
    </lineage>
</organism>
<dbReference type="EMBL" id="FMDM01000012">
    <property type="protein sequence ID" value="SCG72385.1"/>
    <property type="molecule type" value="Genomic_DNA"/>
</dbReference>
<evidence type="ECO:0000313" key="6">
    <source>
        <dbReference type="EMBL" id="SCG72385.1"/>
    </source>
</evidence>
<dbReference type="RefSeq" id="WP_091068120.1">
    <property type="nucleotide sequence ID" value="NZ_FMDM01000012.1"/>
</dbReference>
<evidence type="ECO:0000313" key="7">
    <source>
        <dbReference type="Proteomes" id="UP000199360"/>
    </source>
</evidence>
<dbReference type="PANTHER" id="PTHR43585:SF2">
    <property type="entry name" value="ATP-GRASP ENZYME FSQD"/>
    <property type="match status" value="1"/>
</dbReference>
<dbReference type="Pfam" id="PF13535">
    <property type="entry name" value="ATP-grasp_4"/>
    <property type="match status" value="1"/>
</dbReference>
<dbReference type="PROSITE" id="PS50975">
    <property type="entry name" value="ATP_GRASP"/>
    <property type="match status" value="1"/>
</dbReference>
<dbReference type="InterPro" id="IPR011761">
    <property type="entry name" value="ATP-grasp"/>
</dbReference>
<keyword evidence="1" id="KW-0436">Ligase</keyword>
<evidence type="ECO:0000256" key="2">
    <source>
        <dbReference type="ARBA" id="ARBA00022741"/>
    </source>
</evidence>